<dbReference type="OrthoDB" id="6495095at2"/>
<comment type="similarity">
    <text evidence="1">Belongs to the bacterial solute-binding protein 8 family.</text>
</comment>
<proteinExistence type="inferred from homology"/>
<dbReference type="EMBL" id="SOAU01000001">
    <property type="protein sequence ID" value="TDT15489.1"/>
    <property type="molecule type" value="Genomic_DNA"/>
</dbReference>
<dbReference type="GO" id="GO:0071281">
    <property type="term" value="P:cellular response to iron ion"/>
    <property type="evidence" value="ECO:0007669"/>
    <property type="project" value="TreeGrafter"/>
</dbReference>
<dbReference type="CDD" id="cd01143">
    <property type="entry name" value="YvrC"/>
    <property type="match status" value="1"/>
</dbReference>
<sequence length="342" mass="35717">MQHRLLAGIVGLSLVVAACGDDSSTDTADTTDTVADSTVATTEAPADTTVPTTPDTTTPDTTTPDTTPATTAPTPDTTEPSDDELRLLSLSPALTEMVFAIGADDLLVAVDSFSNYPPEAMELPNELSAYEPNVEAIAGYEPDVVLISGDFTGLGDQLEPLGIEVWDGPAATTLDDTYAQIEGLGELTGNEDEAAAVVADMQADIDEIVASLPPAPEQPLTYFHELGPELYTATSDTFIGAVYGLLGLENVADAAADETSYPQLNAEFLIEANPDLIFLADTKCCGESIDTVSERPGWDAIAAVENGAVIEMDDDIASRWGPRIVEYLQAAADAVQAQLAAA</sequence>
<dbReference type="PANTHER" id="PTHR30535:SF34">
    <property type="entry name" value="MOLYBDATE-BINDING PROTEIN MOLA"/>
    <property type="match status" value="1"/>
</dbReference>
<dbReference type="PANTHER" id="PTHR30535">
    <property type="entry name" value="VITAMIN B12-BINDING PROTEIN"/>
    <property type="match status" value="1"/>
</dbReference>
<evidence type="ECO:0000256" key="1">
    <source>
        <dbReference type="ARBA" id="ARBA00008814"/>
    </source>
</evidence>
<feature type="chain" id="PRO_5038334914" evidence="4">
    <location>
        <begin position="21"/>
        <end position="342"/>
    </location>
</feature>
<dbReference type="PROSITE" id="PS51257">
    <property type="entry name" value="PROKAR_LIPOPROTEIN"/>
    <property type="match status" value="1"/>
</dbReference>
<organism evidence="6 7">
    <name type="scientific">Ilumatobacter fluminis</name>
    <dbReference type="NCBI Taxonomy" id="467091"/>
    <lineage>
        <taxon>Bacteria</taxon>
        <taxon>Bacillati</taxon>
        <taxon>Actinomycetota</taxon>
        <taxon>Acidimicrobiia</taxon>
        <taxon>Acidimicrobiales</taxon>
        <taxon>Ilumatobacteraceae</taxon>
        <taxon>Ilumatobacter</taxon>
    </lineage>
</organism>
<dbReference type="Gene3D" id="3.40.50.1980">
    <property type="entry name" value="Nitrogenase molybdenum iron protein domain"/>
    <property type="match status" value="2"/>
</dbReference>
<dbReference type="Proteomes" id="UP000294558">
    <property type="component" value="Unassembled WGS sequence"/>
</dbReference>
<dbReference type="AlphaFoldDB" id="A0A4R7HYB3"/>
<dbReference type="PROSITE" id="PS50983">
    <property type="entry name" value="FE_B12_PBP"/>
    <property type="match status" value="1"/>
</dbReference>
<dbReference type="SUPFAM" id="SSF53807">
    <property type="entry name" value="Helical backbone' metal receptor"/>
    <property type="match status" value="1"/>
</dbReference>
<dbReference type="Pfam" id="PF01497">
    <property type="entry name" value="Peripla_BP_2"/>
    <property type="match status" value="1"/>
</dbReference>
<dbReference type="InterPro" id="IPR054828">
    <property type="entry name" value="Vit_B12_bind_prot"/>
</dbReference>
<feature type="region of interest" description="Disordered" evidence="3">
    <location>
        <begin position="22"/>
        <end position="83"/>
    </location>
</feature>
<name>A0A4R7HYB3_9ACTN</name>
<accession>A0A4R7HYB3</accession>
<dbReference type="InterPro" id="IPR050902">
    <property type="entry name" value="ABC_Transporter_SBP"/>
</dbReference>
<feature type="compositionally biased region" description="Low complexity" evidence="3">
    <location>
        <begin position="22"/>
        <end position="78"/>
    </location>
</feature>
<reference evidence="6 7" key="1">
    <citation type="submission" date="2019-03" db="EMBL/GenBank/DDBJ databases">
        <title>Sequencing the genomes of 1000 actinobacteria strains.</title>
        <authorList>
            <person name="Klenk H.-P."/>
        </authorList>
    </citation>
    <scope>NUCLEOTIDE SEQUENCE [LARGE SCALE GENOMIC DNA]</scope>
    <source>
        <strain evidence="6 7">DSM 18936</strain>
    </source>
</reference>
<protein>
    <submittedName>
        <fullName evidence="6">Iron complex transport system substrate-binding protein</fullName>
    </submittedName>
</protein>
<evidence type="ECO:0000313" key="6">
    <source>
        <dbReference type="EMBL" id="TDT15489.1"/>
    </source>
</evidence>
<evidence type="ECO:0000313" key="7">
    <source>
        <dbReference type="Proteomes" id="UP000294558"/>
    </source>
</evidence>
<dbReference type="InterPro" id="IPR002491">
    <property type="entry name" value="ABC_transptr_periplasmic_BD"/>
</dbReference>
<dbReference type="RefSeq" id="WP_133867932.1">
    <property type="nucleotide sequence ID" value="NZ_SOAU01000001.1"/>
</dbReference>
<evidence type="ECO:0000259" key="5">
    <source>
        <dbReference type="PROSITE" id="PS50983"/>
    </source>
</evidence>
<evidence type="ECO:0000256" key="4">
    <source>
        <dbReference type="SAM" id="SignalP"/>
    </source>
</evidence>
<dbReference type="NCBIfam" id="NF038402">
    <property type="entry name" value="TroA_like"/>
    <property type="match status" value="1"/>
</dbReference>
<feature type="domain" description="Fe/B12 periplasmic-binding" evidence="5">
    <location>
        <begin position="86"/>
        <end position="342"/>
    </location>
</feature>
<keyword evidence="7" id="KW-1185">Reference proteome</keyword>
<evidence type="ECO:0000256" key="2">
    <source>
        <dbReference type="ARBA" id="ARBA00022729"/>
    </source>
</evidence>
<feature type="signal peptide" evidence="4">
    <location>
        <begin position="1"/>
        <end position="20"/>
    </location>
</feature>
<evidence type="ECO:0000256" key="3">
    <source>
        <dbReference type="SAM" id="MobiDB-lite"/>
    </source>
</evidence>
<keyword evidence="2 4" id="KW-0732">Signal</keyword>
<gene>
    <name evidence="6" type="ORF">BDK89_1060</name>
</gene>
<comment type="caution">
    <text evidence="6">The sequence shown here is derived from an EMBL/GenBank/DDBJ whole genome shotgun (WGS) entry which is preliminary data.</text>
</comment>